<accession>A0A1L9QPS9</accession>
<comment type="similarity">
    <text evidence="9">Belongs to the MntA antitoxin family.</text>
</comment>
<dbReference type="CDD" id="cd05403">
    <property type="entry name" value="NT_KNTase_like"/>
    <property type="match status" value="1"/>
</dbReference>
<keyword evidence="12" id="KW-1185">Reference proteome</keyword>
<dbReference type="Proteomes" id="UP000183940">
    <property type="component" value="Unassembled WGS sequence"/>
</dbReference>
<comment type="cofactor">
    <cofactor evidence="1">
        <name>Mg(2+)</name>
        <dbReference type="ChEBI" id="CHEBI:18420"/>
    </cofactor>
</comment>
<dbReference type="Gene3D" id="3.30.460.10">
    <property type="entry name" value="Beta Polymerase, domain 2"/>
    <property type="match status" value="1"/>
</dbReference>
<dbReference type="GO" id="GO:0046872">
    <property type="term" value="F:metal ion binding"/>
    <property type="evidence" value="ECO:0007669"/>
    <property type="project" value="UniProtKB-KW"/>
</dbReference>
<sequence length="97" mass="11177">MYLKDLLQEKREQILELAEKHGAFNVRVFGSVARGEETEESDIDFLIDYDLERISSWFPVGLIHDLQDLLGCKIDVVTESGLKPRVRDNVLQDCIQL</sequence>
<evidence type="ECO:0000256" key="3">
    <source>
        <dbReference type="ARBA" id="ARBA00022679"/>
    </source>
</evidence>
<dbReference type="GO" id="GO:0005524">
    <property type="term" value="F:ATP binding"/>
    <property type="evidence" value="ECO:0007669"/>
    <property type="project" value="UniProtKB-KW"/>
</dbReference>
<name>A0A1L9QPS9_9CYAN</name>
<dbReference type="InterPro" id="IPR043519">
    <property type="entry name" value="NT_sf"/>
</dbReference>
<evidence type="ECO:0000256" key="1">
    <source>
        <dbReference type="ARBA" id="ARBA00001946"/>
    </source>
</evidence>
<keyword evidence="2" id="KW-1277">Toxin-antitoxin system</keyword>
<dbReference type="InterPro" id="IPR002934">
    <property type="entry name" value="Polymerase_NTP_transf_dom"/>
</dbReference>
<dbReference type="InterPro" id="IPR052038">
    <property type="entry name" value="Type-VII_TA_antitoxin"/>
</dbReference>
<dbReference type="SUPFAM" id="SSF81301">
    <property type="entry name" value="Nucleotidyltransferase"/>
    <property type="match status" value="1"/>
</dbReference>
<gene>
    <name evidence="11" type="ORF">BI308_15430</name>
</gene>
<evidence type="ECO:0000256" key="7">
    <source>
        <dbReference type="ARBA" id="ARBA00022840"/>
    </source>
</evidence>
<reference evidence="11" key="1">
    <citation type="submission" date="2016-10" db="EMBL/GenBank/DDBJ databases">
        <title>CRISPR-Cas defence system in Roseofilum reptotaenium: evidence of a bacteriophage-cyanobacterium arms race in the coral black band disease.</title>
        <authorList>
            <person name="Buerger P."/>
            <person name="Wood-Charlson E.M."/>
            <person name="Weynberg K.D."/>
            <person name="Willis B."/>
            <person name="Van Oppen M.J."/>
        </authorList>
    </citation>
    <scope>NUCLEOTIDE SEQUENCE [LARGE SCALE GENOMIC DNA]</scope>
    <source>
        <strain evidence="11">AO1-A</strain>
    </source>
</reference>
<keyword evidence="5" id="KW-0479">Metal-binding</keyword>
<dbReference type="PANTHER" id="PTHR33571:SF12">
    <property type="entry name" value="BSL3053 PROTEIN"/>
    <property type="match status" value="1"/>
</dbReference>
<keyword evidence="6" id="KW-0547">Nucleotide-binding</keyword>
<evidence type="ECO:0000256" key="6">
    <source>
        <dbReference type="ARBA" id="ARBA00022741"/>
    </source>
</evidence>
<evidence type="ECO:0000256" key="8">
    <source>
        <dbReference type="ARBA" id="ARBA00022842"/>
    </source>
</evidence>
<keyword evidence="3" id="KW-0808">Transferase</keyword>
<evidence type="ECO:0000256" key="4">
    <source>
        <dbReference type="ARBA" id="ARBA00022695"/>
    </source>
</evidence>
<dbReference type="PANTHER" id="PTHR33571">
    <property type="entry name" value="SSL8005 PROTEIN"/>
    <property type="match status" value="1"/>
</dbReference>
<dbReference type="GO" id="GO:0016779">
    <property type="term" value="F:nucleotidyltransferase activity"/>
    <property type="evidence" value="ECO:0007669"/>
    <property type="project" value="UniProtKB-KW"/>
</dbReference>
<protein>
    <submittedName>
        <fullName evidence="11">DNA polymerase subunit beta</fullName>
    </submittedName>
</protein>
<keyword evidence="7" id="KW-0067">ATP-binding</keyword>
<keyword evidence="4" id="KW-0548">Nucleotidyltransferase</keyword>
<evidence type="ECO:0000259" key="10">
    <source>
        <dbReference type="Pfam" id="PF01909"/>
    </source>
</evidence>
<evidence type="ECO:0000256" key="9">
    <source>
        <dbReference type="ARBA" id="ARBA00038276"/>
    </source>
</evidence>
<evidence type="ECO:0000313" key="11">
    <source>
        <dbReference type="EMBL" id="OJJ24688.1"/>
    </source>
</evidence>
<evidence type="ECO:0000256" key="5">
    <source>
        <dbReference type="ARBA" id="ARBA00022723"/>
    </source>
</evidence>
<comment type="caution">
    <text evidence="11">The sequence shown here is derived from an EMBL/GenBank/DDBJ whole genome shotgun (WGS) entry which is preliminary data.</text>
</comment>
<proteinExistence type="inferred from homology"/>
<feature type="domain" description="Polymerase nucleotidyl transferase" evidence="10">
    <location>
        <begin position="12"/>
        <end position="95"/>
    </location>
</feature>
<dbReference type="STRING" id="1925591.BI308_15430"/>
<evidence type="ECO:0000313" key="12">
    <source>
        <dbReference type="Proteomes" id="UP000183940"/>
    </source>
</evidence>
<evidence type="ECO:0000256" key="2">
    <source>
        <dbReference type="ARBA" id="ARBA00022649"/>
    </source>
</evidence>
<organism evidence="11 12">
    <name type="scientific">Roseofilum reptotaenium AO1-A</name>
    <dbReference type="NCBI Taxonomy" id="1925591"/>
    <lineage>
        <taxon>Bacteria</taxon>
        <taxon>Bacillati</taxon>
        <taxon>Cyanobacteriota</taxon>
        <taxon>Cyanophyceae</taxon>
        <taxon>Desertifilales</taxon>
        <taxon>Desertifilaceae</taxon>
        <taxon>Roseofilum</taxon>
    </lineage>
</organism>
<dbReference type="Pfam" id="PF01909">
    <property type="entry name" value="NTP_transf_2"/>
    <property type="match status" value="1"/>
</dbReference>
<keyword evidence="8" id="KW-0460">Magnesium</keyword>
<dbReference type="AlphaFoldDB" id="A0A1L9QPS9"/>
<dbReference type="EMBL" id="MLAW01000027">
    <property type="protein sequence ID" value="OJJ24688.1"/>
    <property type="molecule type" value="Genomic_DNA"/>
</dbReference>